<gene>
    <name evidence="2" type="ORF">EGR_00009</name>
</gene>
<dbReference type="Proteomes" id="UP000019149">
    <property type="component" value="Unassembled WGS sequence"/>
</dbReference>
<feature type="compositionally biased region" description="Basic and acidic residues" evidence="1">
    <location>
        <begin position="145"/>
        <end position="154"/>
    </location>
</feature>
<feature type="region of interest" description="Disordered" evidence="1">
    <location>
        <begin position="135"/>
        <end position="159"/>
    </location>
</feature>
<evidence type="ECO:0000313" key="3">
    <source>
        <dbReference type="Proteomes" id="UP000019149"/>
    </source>
</evidence>
<proteinExistence type="predicted"/>
<sequence length="180" mass="19334">MFSLRSYVSLVLISEDAKLRRPPSPYAAEGVPFHRNAEATVEFVDLSFLISPPATSSVRITTTIIDVVTVKGADFAEIRDVSLAIAHMAVVAMFVTVTIADVRGLRGGRERSSAKAPSSKEEGVYKTAALSLSGTDTTTTTIPRFHTEPHKTTEEEVETPRQCFLACKAAGPTRATAVPP</sequence>
<evidence type="ECO:0000313" key="2">
    <source>
        <dbReference type="EMBL" id="EUB64740.1"/>
    </source>
</evidence>
<dbReference type="AlphaFoldDB" id="W6USX1"/>
<organism evidence="2 3">
    <name type="scientific">Echinococcus granulosus</name>
    <name type="common">Hydatid tapeworm</name>
    <dbReference type="NCBI Taxonomy" id="6210"/>
    <lineage>
        <taxon>Eukaryota</taxon>
        <taxon>Metazoa</taxon>
        <taxon>Spiralia</taxon>
        <taxon>Lophotrochozoa</taxon>
        <taxon>Platyhelminthes</taxon>
        <taxon>Cestoda</taxon>
        <taxon>Eucestoda</taxon>
        <taxon>Cyclophyllidea</taxon>
        <taxon>Taeniidae</taxon>
        <taxon>Echinococcus</taxon>
        <taxon>Echinococcus granulosus group</taxon>
    </lineage>
</organism>
<evidence type="ECO:0000256" key="1">
    <source>
        <dbReference type="SAM" id="MobiDB-lite"/>
    </source>
</evidence>
<protein>
    <submittedName>
        <fullName evidence="2">Uncharacterized protein</fullName>
    </submittedName>
</protein>
<accession>W6USX1</accession>
<dbReference type="EMBL" id="APAU02000001">
    <property type="protein sequence ID" value="EUB64740.1"/>
    <property type="molecule type" value="Genomic_DNA"/>
</dbReference>
<dbReference type="KEGG" id="egl:EGR_00009"/>
<dbReference type="GeneID" id="36335724"/>
<dbReference type="CTD" id="36335724"/>
<reference evidence="2 3" key="1">
    <citation type="journal article" date="2013" name="Nat. Genet.">
        <title>The genome of the hydatid tapeworm Echinococcus granulosus.</title>
        <authorList>
            <person name="Zheng H."/>
            <person name="Zhang W."/>
            <person name="Zhang L."/>
            <person name="Zhang Z."/>
            <person name="Li J."/>
            <person name="Lu G."/>
            <person name="Zhu Y."/>
            <person name="Wang Y."/>
            <person name="Huang Y."/>
            <person name="Liu J."/>
            <person name="Kang H."/>
            <person name="Chen J."/>
            <person name="Wang L."/>
            <person name="Chen A."/>
            <person name="Yu S."/>
            <person name="Gao Z."/>
            <person name="Jin L."/>
            <person name="Gu W."/>
            <person name="Wang Z."/>
            <person name="Zhao L."/>
            <person name="Shi B."/>
            <person name="Wen H."/>
            <person name="Lin R."/>
            <person name="Jones M.K."/>
            <person name="Brejova B."/>
            <person name="Vinar T."/>
            <person name="Zhao G."/>
            <person name="McManus D.P."/>
            <person name="Chen Z."/>
            <person name="Zhou Y."/>
            <person name="Wang S."/>
        </authorList>
    </citation>
    <scope>NUCLEOTIDE SEQUENCE [LARGE SCALE GENOMIC DNA]</scope>
</reference>
<comment type="caution">
    <text evidence="2">The sequence shown here is derived from an EMBL/GenBank/DDBJ whole genome shotgun (WGS) entry which is preliminary data.</text>
</comment>
<dbReference type="RefSeq" id="XP_024355936.1">
    <property type="nucleotide sequence ID" value="XM_024489258.1"/>
</dbReference>
<keyword evidence="3" id="KW-1185">Reference proteome</keyword>
<name>W6USX1_ECHGR</name>